<keyword evidence="2" id="KW-1185">Reference proteome</keyword>
<feature type="transmembrane region" description="Helical" evidence="1">
    <location>
        <begin position="118"/>
        <end position="139"/>
    </location>
</feature>
<reference evidence="3" key="1">
    <citation type="submission" date="2016-11" db="UniProtKB">
        <authorList>
            <consortium name="WormBaseParasite"/>
        </authorList>
    </citation>
    <scope>IDENTIFICATION</scope>
</reference>
<accession>A0A1I8AU68</accession>
<keyword evidence="1" id="KW-1133">Transmembrane helix</keyword>
<dbReference type="AlphaFoldDB" id="A0A1I8AU68"/>
<dbReference type="WBParaSite" id="L893_g9527.t1">
    <property type="protein sequence ID" value="L893_g9527.t1"/>
    <property type="gene ID" value="L893_g9527"/>
</dbReference>
<sequence length="153" mass="17380">MTDRPCRKAFRVYKGNLFSLFPSPMYSMHTGNHKGRPINDALKLPHAFLADKWSKPVMGDWLKIQTSSSTSMLVCCGDTSSSSSSSMLVFLRVNELEHEPKRAQFMFGAIFKKRGRNVLVVSIFCRFVPICAPFCLGAYKMKYKVQNEAIRSQ</sequence>
<proteinExistence type="predicted"/>
<protein>
    <submittedName>
        <fullName evidence="3">DUF663 domain-containing protein</fullName>
    </submittedName>
</protein>
<keyword evidence="1" id="KW-0812">Transmembrane</keyword>
<organism evidence="2 3">
    <name type="scientific">Steinernema glaseri</name>
    <dbReference type="NCBI Taxonomy" id="37863"/>
    <lineage>
        <taxon>Eukaryota</taxon>
        <taxon>Metazoa</taxon>
        <taxon>Ecdysozoa</taxon>
        <taxon>Nematoda</taxon>
        <taxon>Chromadorea</taxon>
        <taxon>Rhabditida</taxon>
        <taxon>Tylenchina</taxon>
        <taxon>Panagrolaimomorpha</taxon>
        <taxon>Strongyloidoidea</taxon>
        <taxon>Steinernematidae</taxon>
        <taxon>Steinernema</taxon>
    </lineage>
</organism>
<evidence type="ECO:0000256" key="1">
    <source>
        <dbReference type="SAM" id="Phobius"/>
    </source>
</evidence>
<name>A0A1I8AU68_9BILA</name>
<keyword evidence="1" id="KW-0472">Membrane</keyword>
<evidence type="ECO:0000313" key="3">
    <source>
        <dbReference type="WBParaSite" id="L893_g9527.t1"/>
    </source>
</evidence>
<evidence type="ECO:0000313" key="2">
    <source>
        <dbReference type="Proteomes" id="UP000095287"/>
    </source>
</evidence>
<dbReference type="Proteomes" id="UP000095287">
    <property type="component" value="Unplaced"/>
</dbReference>